<gene>
    <name evidence="1" type="ordered locus">Npun_AR205</name>
</gene>
<accession>B2JAV7</accession>
<organism evidence="1 2">
    <name type="scientific">Nostoc punctiforme (strain ATCC 29133 / PCC 73102)</name>
    <dbReference type="NCBI Taxonomy" id="63737"/>
    <lineage>
        <taxon>Bacteria</taxon>
        <taxon>Bacillati</taxon>
        <taxon>Cyanobacteriota</taxon>
        <taxon>Cyanophyceae</taxon>
        <taxon>Nostocales</taxon>
        <taxon>Nostocaceae</taxon>
        <taxon>Nostoc</taxon>
    </lineage>
</organism>
<name>B2JAV7_NOSP7</name>
<evidence type="ECO:0000313" key="1">
    <source>
        <dbReference type="EMBL" id="ACC85061.1"/>
    </source>
</evidence>
<dbReference type="HOGENOM" id="CLU_151914_0_0_3"/>
<keyword evidence="1" id="KW-0614">Plasmid</keyword>
<dbReference type="Proteomes" id="UP000001191">
    <property type="component" value="Plasmid pNPUN01"/>
</dbReference>
<dbReference type="EMBL" id="CP001038">
    <property type="protein sequence ID" value="ACC85061.1"/>
    <property type="molecule type" value="Genomic_DNA"/>
</dbReference>
<proteinExistence type="predicted"/>
<dbReference type="AlphaFoldDB" id="B2JAV7"/>
<geneLocation type="plasmid" evidence="1 2">
    <name>pNPUN01</name>
</geneLocation>
<reference evidence="2" key="1">
    <citation type="submission" date="2008-04" db="EMBL/GenBank/DDBJ databases">
        <title>Complete sequence of plasmid 1 of Nostoc punctiforme ATCC 29133.</title>
        <authorList>
            <consortium name="US DOE Joint Genome Institute"/>
            <person name="Copeland A."/>
            <person name="Lucas S."/>
            <person name="Lapidus A."/>
            <person name="Glavina del Rio T."/>
            <person name="Dalin E."/>
            <person name="Tice H."/>
            <person name="Pitluck S."/>
            <person name="Chain P."/>
            <person name="Malfatti S."/>
            <person name="Shin M."/>
            <person name="Vergez L."/>
            <person name="Schmutz J."/>
            <person name="Larimer F."/>
            <person name="Land M."/>
            <person name="Hauser L."/>
            <person name="Kyrpides N."/>
            <person name="Kim E."/>
            <person name="Meeks J.C."/>
            <person name="Elhai J."/>
            <person name="Campbell E.L."/>
            <person name="Thiel T."/>
            <person name="Longmire J."/>
            <person name="Potts M."/>
            <person name="Atlas R."/>
        </authorList>
    </citation>
    <scope>NUCLEOTIDE SEQUENCE [LARGE SCALE GENOMIC DNA]</scope>
    <source>
        <strain evidence="2">ATCC 29133 / PCC 73102</strain>
        <plasmid evidence="2">Plasmid pNPUN01</plasmid>
    </source>
</reference>
<keyword evidence="2" id="KW-1185">Reference proteome</keyword>
<evidence type="ECO:0000313" key="2">
    <source>
        <dbReference type="Proteomes" id="UP000001191"/>
    </source>
</evidence>
<dbReference type="KEGG" id="npu:Npun_AR205"/>
<dbReference type="EnsemblBacteria" id="ACC85061">
    <property type="protein sequence ID" value="ACC85061"/>
    <property type="gene ID" value="Npun_AR205"/>
</dbReference>
<protein>
    <submittedName>
        <fullName evidence="1">Uncharacterized protein</fullName>
    </submittedName>
</protein>
<sequence length="109" mass="12379">MIMNSTNPPENVINCLQTILDATATGNYDLFLTVGDSNYRTDITKEIFDQVSSPLIPRMSEGYTTTYFGDLKQGETQTYLWKLSFADDGYEFIVRMGMIGDKVNLIWIT</sequence>